<dbReference type="Gene3D" id="3.40.50.150">
    <property type="entry name" value="Vaccinia Virus protein VP39"/>
    <property type="match status" value="1"/>
</dbReference>
<accession>A0A1I4BGI9</accession>
<evidence type="ECO:0000259" key="3">
    <source>
        <dbReference type="Pfam" id="PF13649"/>
    </source>
</evidence>
<reference evidence="4 5" key="1">
    <citation type="submission" date="2016-10" db="EMBL/GenBank/DDBJ databases">
        <authorList>
            <person name="de Groot N.N."/>
        </authorList>
    </citation>
    <scope>NUCLEOTIDE SEQUENCE [LARGE SCALE GENOMIC DNA]</scope>
    <source>
        <strain evidence="4 5">DSM 19981</strain>
    </source>
</reference>
<dbReference type="OrthoDB" id="7628122at2"/>
<dbReference type="InterPro" id="IPR041698">
    <property type="entry name" value="Methyltransf_25"/>
</dbReference>
<evidence type="ECO:0000256" key="1">
    <source>
        <dbReference type="ARBA" id="ARBA00022679"/>
    </source>
</evidence>
<keyword evidence="5" id="KW-1185">Reference proteome</keyword>
<evidence type="ECO:0000256" key="2">
    <source>
        <dbReference type="SAM" id="MobiDB-lite"/>
    </source>
</evidence>
<feature type="compositionally biased region" description="Low complexity" evidence="2">
    <location>
        <begin position="8"/>
        <end position="54"/>
    </location>
</feature>
<proteinExistence type="predicted"/>
<dbReference type="Pfam" id="PF13649">
    <property type="entry name" value="Methyltransf_25"/>
    <property type="match status" value="1"/>
</dbReference>
<dbReference type="EMBL" id="FOSQ01000005">
    <property type="protein sequence ID" value="SFK67613.1"/>
    <property type="molecule type" value="Genomic_DNA"/>
</dbReference>
<organism evidence="4 5">
    <name type="scientific">Falsiroseomonas stagni DSM 19981</name>
    <dbReference type="NCBI Taxonomy" id="1123062"/>
    <lineage>
        <taxon>Bacteria</taxon>
        <taxon>Pseudomonadati</taxon>
        <taxon>Pseudomonadota</taxon>
        <taxon>Alphaproteobacteria</taxon>
        <taxon>Acetobacterales</taxon>
        <taxon>Roseomonadaceae</taxon>
        <taxon>Falsiroseomonas</taxon>
    </lineage>
</organism>
<protein>
    <submittedName>
        <fullName evidence="4">Methyltransferase domain-containing protein</fullName>
    </submittedName>
</protein>
<dbReference type="InterPro" id="IPR029063">
    <property type="entry name" value="SAM-dependent_MTases_sf"/>
</dbReference>
<dbReference type="GO" id="GO:0008168">
    <property type="term" value="F:methyltransferase activity"/>
    <property type="evidence" value="ECO:0007669"/>
    <property type="project" value="UniProtKB-KW"/>
</dbReference>
<dbReference type="AlphaFoldDB" id="A0A1I4BGI9"/>
<feature type="domain" description="Methyltransferase" evidence="3">
    <location>
        <begin position="215"/>
        <end position="309"/>
    </location>
</feature>
<dbReference type="STRING" id="1123062.SAMN02745775_105264"/>
<feature type="region of interest" description="Disordered" evidence="2">
    <location>
        <begin position="1"/>
        <end position="70"/>
    </location>
</feature>
<dbReference type="GO" id="GO:0032259">
    <property type="term" value="P:methylation"/>
    <property type="evidence" value="ECO:0007669"/>
    <property type="project" value="UniProtKB-KW"/>
</dbReference>
<keyword evidence="4" id="KW-0489">Methyltransferase</keyword>
<keyword evidence="1 4" id="KW-0808">Transferase</keyword>
<dbReference type="SUPFAM" id="SSF53335">
    <property type="entry name" value="S-adenosyl-L-methionine-dependent methyltransferases"/>
    <property type="match status" value="1"/>
</dbReference>
<dbReference type="RefSeq" id="WP_092960774.1">
    <property type="nucleotide sequence ID" value="NZ_FOSQ01000005.1"/>
</dbReference>
<name>A0A1I4BGI9_9PROT</name>
<evidence type="ECO:0000313" key="4">
    <source>
        <dbReference type="EMBL" id="SFK67613.1"/>
    </source>
</evidence>
<sequence>MSGDGTKPARPAVVRPIPAPVRKPASAPVAAAPRPPAVAGNVVAPVAPPAAKAPRPARPPRAGKPPIPPTAEDVRACYRMFLGREPENDDVLERHLAQVASAGDLVNRFLHSDEYRARSGPRSEPRLPADAPCLPIETTAGAAQLAAMLERTGRYWEQVGREAPHWSVLTQDRFRPDAIGTNLDTFYATGRNDAQLVEGVLTRHGIAPEALPRAVEFGCGVGRVTLALARLFDRVTGCDISATHLALAAAQAEARIVDNVAWHRSTAAAPMPPGQGWDFWFSRIVLQHNPPPVAAHLLRLAFAGLRPGGVAMVQMATHRVGYAFSVRDYLAAAADPPAMEVHILPQAAIFALVREAGLEVLEVREDTHVVAPDTINWLSNMFVLRRPAG</sequence>
<evidence type="ECO:0000313" key="5">
    <source>
        <dbReference type="Proteomes" id="UP000199473"/>
    </source>
</evidence>
<gene>
    <name evidence="4" type="ORF">SAMN02745775_105264</name>
</gene>
<dbReference type="Proteomes" id="UP000199473">
    <property type="component" value="Unassembled WGS sequence"/>
</dbReference>
<dbReference type="PANTHER" id="PTHR43861">
    <property type="entry name" value="TRANS-ACONITATE 2-METHYLTRANSFERASE-RELATED"/>
    <property type="match status" value="1"/>
</dbReference>
<dbReference type="CDD" id="cd02440">
    <property type="entry name" value="AdoMet_MTases"/>
    <property type="match status" value="1"/>
</dbReference>
<feature type="compositionally biased region" description="Pro residues" evidence="2">
    <location>
        <begin position="56"/>
        <end position="69"/>
    </location>
</feature>